<comment type="caution">
    <text evidence="1">The sequence shown here is derived from an EMBL/GenBank/DDBJ whole genome shotgun (WGS) entry which is preliminary data.</text>
</comment>
<protein>
    <submittedName>
        <fullName evidence="1">Uncharacterized protein</fullName>
    </submittedName>
</protein>
<dbReference type="EMBL" id="LAZR01023416">
    <property type="protein sequence ID" value="KKL78573.1"/>
    <property type="molecule type" value="Genomic_DNA"/>
</dbReference>
<gene>
    <name evidence="1" type="ORF">LCGC14_2023510</name>
</gene>
<accession>A0A0F9EWU6</accession>
<dbReference type="AlphaFoldDB" id="A0A0F9EWU6"/>
<organism evidence="1">
    <name type="scientific">marine sediment metagenome</name>
    <dbReference type="NCBI Taxonomy" id="412755"/>
    <lineage>
        <taxon>unclassified sequences</taxon>
        <taxon>metagenomes</taxon>
        <taxon>ecological metagenomes</taxon>
    </lineage>
</organism>
<sequence>MSEEVKLSPNEEAQKVETQFKQVVVQRDKLVKQRSEIDRALNEVGQTLLRLQGAYEMAMRILGKDVAGNELVVPPSPKKEIKEVIPSTKKKKK</sequence>
<proteinExistence type="predicted"/>
<evidence type="ECO:0000313" key="1">
    <source>
        <dbReference type="EMBL" id="KKL78573.1"/>
    </source>
</evidence>
<name>A0A0F9EWU6_9ZZZZ</name>
<reference evidence="1" key="1">
    <citation type="journal article" date="2015" name="Nature">
        <title>Complex archaea that bridge the gap between prokaryotes and eukaryotes.</title>
        <authorList>
            <person name="Spang A."/>
            <person name="Saw J.H."/>
            <person name="Jorgensen S.L."/>
            <person name="Zaremba-Niedzwiedzka K."/>
            <person name="Martijn J."/>
            <person name="Lind A.E."/>
            <person name="van Eijk R."/>
            <person name="Schleper C."/>
            <person name="Guy L."/>
            <person name="Ettema T.J."/>
        </authorList>
    </citation>
    <scope>NUCLEOTIDE SEQUENCE</scope>
</reference>